<protein>
    <recommendedName>
        <fullName evidence="3">H/ACA ribonucleoprotein complex non-core subunit NAF1</fullName>
    </recommendedName>
</protein>
<dbReference type="InterPro" id="IPR038664">
    <property type="entry name" value="Gar1/Naf1_Cbf5-bd_sf"/>
</dbReference>
<keyword evidence="7" id="KW-0694">RNA-binding</keyword>
<keyword evidence="8" id="KW-0539">Nucleus</keyword>
<dbReference type="GO" id="GO:0003723">
    <property type="term" value="F:RNA binding"/>
    <property type="evidence" value="ECO:0000318"/>
    <property type="project" value="GO_Central"/>
</dbReference>
<dbReference type="Proteomes" id="UP000017836">
    <property type="component" value="Unassembled WGS sequence"/>
</dbReference>
<feature type="compositionally biased region" description="Polar residues" evidence="9">
    <location>
        <begin position="667"/>
        <end position="676"/>
    </location>
</feature>
<dbReference type="KEGG" id="atr:18431571"/>
<feature type="region of interest" description="Disordered" evidence="9">
    <location>
        <begin position="523"/>
        <end position="542"/>
    </location>
</feature>
<name>W1P756_AMBTC</name>
<dbReference type="Pfam" id="PF04410">
    <property type="entry name" value="Gar1"/>
    <property type="match status" value="1"/>
</dbReference>
<dbReference type="PANTHER" id="PTHR31633">
    <property type="entry name" value="H/ACA RIBONUCLEOPROTEIN COMPLEX NON-CORE SUBUNIT NAF1"/>
    <property type="match status" value="1"/>
</dbReference>
<feature type="compositionally biased region" description="Gly residues" evidence="9">
    <location>
        <begin position="654"/>
        <end position="665"/>
    </location>
</feature>
<dbReference type="PANTHER" id="PTHR31633:SF1">
    <property type="entry name" value="H_ACA RIBONUCLEOPROTEIN COMPLEX NON-CORE SUBUNIT NAF1"/>
    <property type="match status" value="1"/>
</dbReference>
<comment type="similarity">
    <text evidence="2">Belongs to the NAF1 family.</text>
</comment>
<evidence type="ECO:0000256" key="8">
    <source>
        <dbReference type="ARBA" id="ARBA00023242"/>
    </source>
</evidence>
<feature type="compositionally biased region" description="Basic and acidic residues" evidence="9">
    <location>
        <begin position="165"/>
        <end position="186"/>
    </location>
</feature>
<comment type="subcellular location">
    <subcellularLocation>
        <location evidence="1">Nucleus</location>
    </subcellularLocation>
</comment>
<dbReference type="eggNOG" id="KOG2236">
    <property type="taxonomic scope" value="Eukaryota"/>
</dbReference>
<dbReference type="OrthoDB" id="21550at2759"/>
<feature type="region of interest" description="Disordered" evidence="9">
    <location>
        <begin position="51"/>
        <end position="74"/>
    </location>
</feature>
<feature type="compositionally biased region" description="Acidic residues" evidence="9">
    <location>
        <begin position="372"/>
        <end position="389"/>
    </location>
</feature>
<feature type="region of interest" description="Disordered" evidence="9">
    <location>
        <begin position="117"/>
        <end position="245"/>
    </location>
</feature>
<evidence type="ECO:0000256" key="2">
    <source>
        <dbReference type="ARBA" id="ARBA00009801"/>
    </source>
</evidence>
<dbReference type="FunFam" id="2.40.10.230:FF:000002">
    <property type="entry name" value="H/ACA ribonucleoprotein complex non-core subunit NAF1"/>
    <property type="match status" value="1"/>
</dbReference>
<dbReference type="SUPFAM" id="SSF50447">
    <property type="entry name" value="Translation proteins"/>
    <property type="match status" value="1"/>
</dbReference>
<dbReference type="GO" id="GO:0042254">
    <property type="term" value="P:ribosome biogenesis"/>
    <property type="evidence" value="ECO:0000318"/>
    <property type="project" value="GO_Central"/>
</dbReference>
<gene>
    <name evidence="10" type="ORF">AMTR_s00003p00263450</name>
</gene>
<evidence type="ECO:0000256" key="6">
    <source>
        <dbReference type="ARBA" id="ARBA00022553"/>
    </source>
</evidence>
<dbReference type="InterPro" id="IPR040309">
    <property type="entry name" value="Naf1"/>
</dbReference>
<dbReference type="GO" id="GO:0001522">
    <property type="term" value="P:pseudouridine synthesis"/>
    <property type="evidence" value="ECO:0007669"/>
    <property type="project" value="InterPro"/>
</dbReference>
<keyword evidence="6" id="KW-0597">Phosphoprotein</keyword>
<accession>W1P756</accession>
<dbReference type="GO" id="GO:0005732">
    <property type="term" value="C:sno(s)RNA-containing ribonucleoprotein complex"/>
    <property type="evidence" value="ECO:0000318"/>
    <property type="project" value="GO_Central"/>
</dbReference>
<feature type="compositionally biased region" description="Basic and acidic residues" evidence="9">
    <location>
        <begin position="60"/>
        <end position="70"/>
    </location>
</feature>
<reference evidence="11" key="1">
    <citation type="journal article" date="2013" name="Science">
        <title>The Amborella genome and the evolution of flowering plants.</title>
        <authorList>
            <consortium name="Amborella Genome Project"/>
        </authorList>
    </citation>
    <scope>NUCLEOTIDE SEQUENCE [LARGE SCALE GENOMIC DNA]</scope>
</reference>
<dbReference type="InterPro" id="IPR009000">
    <property type="entry name" value="Transl_B-barrel_sf"/>
</dbReference>
<sequence length="676" mass="73417">MVGLDSAIRDLRKDQAKLCLPEPTCLNPSSPTFTEPFADFDVIKEWILEPDISDMSTEETPTRNGEESNLKEPGLAKFEVGGSKEVVTDAEQLNLVEPIFGDLEKDMEKVSLCCNREIGSNDSGVPGIEANDSCTVSRKEETDGFPENGLENAGVLINKDSVSLKPEHIDDKCADSESEESSRDDSSDTSSSSSSSSSSTDDVSSPSSSSTDDADEDDNSKRKRNEEMEEGEINDICSGDEEVNGPIRSKNELSILPHVPPVDVALEPHHRPLPVGIVLSILDAKVIVEGLEKHSPLTEGSILWITDTRSPLGFIDEIFGPVKNPYYVVRYNSPNEVPSNVCQGTPVSFVVEFASHVLNDQNLYKKGYDASGENDEEHSEEMEFSDDEKEAQYKRSHQNMKRRGETIKSNHNCHNDSNRKKNKNKEMRGQKKCQDNIKERFAKAGLPAIERGSAVPPPHVAVPMQAPFVTPPLGCITGMGGTPFQQVTVGPPYMLGPSMAGGPLPLANMVMTGVQPDHHPPHNYHQGSGSCGPSGNGVWTGGIPGQQQPQLLNGNWMVGMQLLSGSPIPGLGSLNTHGQMGFNQAHFLQAGMMGGGVHQNMGLLQQQNQQQMSMNNNEQQQFVFGQQPLAGGNTNFSPPRPDGGRRPPFRRGGGRFQGRAGGHFQGKGSSRQHNSQ</sequence>
<evidence type="ECO:0000256" key="3">
    <source>
        <dbReference type="ARBA" id="ARBA00021438"/>
    </source>
</evidence>
<dbReference type="GO" id="GO:0005634">
    <property type="term" value="C:nucleus"/>
    <property type="evidence" value="ECO:0007669"/>
    <property type="project" value="UniProtKB-SubCell"/>
</dbReference>
<dbReference type="GO" id="GO:0000493">
    <property type="term" value="P:box H/ACA snoRNP assembly"/>
    <property type="evidence" value="ECO:0000318"/>
    <property type="project" value="GO_Central"/>
</dbReference>
<dbReference type="STRING" id="13333.W1P756"/>
<dbReference type="Gramene" id="ERN03431">
    <property type="protein sequence ID" value="ERN03431"/>
    <property type="gene ID" value="AMTR_s00003p00263450"/>
</dbReference>
<dbReference type="EMBL" id="KI394358">
    <property type="protein sequence ID" value="ERN03431.1"/>
    <property type="molecule type" value="Genomic_DNA"/>
</dbReference>
<dbReference type="GO" id="GO:0006364">
    <property type="term" value="P:rRNA processing"/>
    <property type="evidence" value="ECO:0007669"/>
    <property type="project" value="UniProtKB-KW"/>
</dbReference>
<keyword evidence="4" id="KW-0690">Ribosome biogenesis</keyword>
<feature type="compositionally biased region" description="Gly residues" evidence="9">
    <location>
        <begin position="529"/>
        <end position="542"/>
    </location>
</feature>
<evidence type="ECO:0000313" key="10">
    <source>
        <dbReference type="EMBL" id="ERN03431.1"/>
    </source>
</evidence>
<dbReference type="InterPro" id="IPR007504">
    <property type="entry name" value="H/ACA_rnp_Gar1/Naf1"/>
</dbReference>
<feature type="compositionally biased region" description="Basic and acidic residues" evidence="9">
    <location>
        <begin position="402"/>
        <end position="432"/>
    </location>
</feature>
<feature type="region of interest" description="Disordered" evidence="9">
    <location>
        <begin position="628"/>
        <end position="676"/>
    </location>
</feature>
<dbReference type="Gene3D" id="2.40.10.230">
    <property type="entry name" value="Probable tRNA pseudouridine synthase domain"/>
    <property type="match status" value="1"/>
</dbReference>
<evidence type="ECO:0000256" key="7">
    <source>
        <dbReference type="ARBA" id="ARBA00022884"/>
    </source>
</evidence>
<organism evidence="10 11">
    <name type="scientific">Amborella trichopoda</name>
    <dbReference type="NCBI Taxonomy" id="13333"/>
    <lineage>
        <taxon>Eukaryota</taxon>
        <taxon>Viridiplantae</taxon>
        <taxon>Streptophyta</taxon>
        <taxon>Embryophyta</taxon>
        <taxon>Tracheophyta</taxon>
        <taxon>Spermatophyta</taxon>
        <taxon>Magnoliopsida</taxon>
        <taxon>Amborellales</taxon>
        <taxon>Amborellaceae</taxon>
        <taxon>Amborella</taxon>
    </lineage>
</organism>
<evidence type="ECO:0000313" key="11">
    <source>
        <dbReference type="Proteomes" id="UP000017836"/>
    </source>
</evidence>
<evidence type="ECO:0000256" key="4">
    <source>
        <dbReference type="ARBA" id="ARBA00022517"/>
    </source>
</evidence>
<keyword evidence="5" id="KW-0698">rRNA processing</keyword>
<feature type="compositionally biased region" description="Low complexity" evidence="9">
    <location>
        <begin position="188"/>
        <end position="211"/>
    </location>
</feature>
<feature type="compositionally biased region" description="Acidic residues" evidence="9">
    <location>
        <begin position="227"/>
        <end position="243"/>
    </location>
</feature>
<proteinExistence type="inferred from homology"/>
<evidence type="ECO:0000256" key="5">
    <source>
        <dbReference type="ARBA" id="ARBA00022552"/>
    </source>
</evidence>
<keyword evidence="11" id="KW-1185">Reference proteome</keyword>
<dbReference type="AlphaFoldDB" id="W1P756"/>
<evidence type="ECO:0000256" key="1">
    <source>
        <dbReference type="ARBA" id="ARBA00004123"/>
    </source>
</evidence>
<feature type="region of interest" description="Disordered" evidence="9">
    <location>
        <begin position="368"/>
        <end position="432"/>
    </location>
</feature>
<dbReference type="HOGENOM" id="CLU_406739_0_0_1"/>
<evidence type="ECO:0000256" key="9">
    <source>
        <dbReference type="SAM" id="MobiDB-lite"/>
    </source>
</evidence>